<keyword evidence="5 7" id="KW-1133">Transmembrane helix</keyword>
<gene>
    <name evidence="9" type="ORF">SD37_17225</name>
</gene>
<protein>
    <recommendedName>
        <fullName evidence="8">Major facilitator superfamily (MFS) profile domain-containing protein</fullName>
    </recommendedName>
</protein>
<keyword evidence="10" id="KW-1185">Reference proteome</keyword>
<keyword evidence="4 7" id="KW-0812">Transmembrane</keyword>
<dbReference type="PROSITE" id="PS50850">
    <property type="entry name" value="MFS"/>
    <property type="match status" value="1"/>
</dbReference>
<evidence type="ECO:0000313" key="10">
    <source>
        <dbReference type="Proteomes" id="UP000093695"/>
    </source>
</evidence>
<feature type="transmembrane region" description="Helical" evidence="7">
    <location>
        <begin position="235"/>
        <end position="260"/>
    </location>
</feature>
<dbReference type="RefSeq" id="WP_044850552.1">
    <property type="nucleotide sequence ID" value="NZ_CP016174.1"/>
</dbReference>
<keyword evidence="6 7" id="KW-0472">Membrane</keyword>
<dbReference type="GO" id="GO:0022857">
    <property type="term" value="F:transmembrane transporter activity"/>
    <property type="evidence" value="ECO:0007669"/>
    <property type="project" value="InterPro"/>
</dbReference>
<keyword evidence="2" id="KW-0813">Transport</keyword>
<feature type="transmembrane region" description="Helical" evidence="7">
    <location>
        <begin position="362"/>
        <end position="382"/>
    </location>
</feature>
<dbReference type="SUPFAM" id="SSF103473">
    <property type="entry name" value="MFS general substrate transporter"/>
    <property type="match status" value="1"/>
</dbReference>
<evidence type="ECO:0000256" key="3">
    <source>
        <dbReference type="ARBA" id="ARBA00022475"/>
    </source>
</evidence>
<dbReference type="KEGG" id="aori:SD37_17225"/>
<evidence type="ECO:0000256" key="6">
    <source>
        <dbReference type="ARBA" id="ARBA00023136"/>
    </source>
</evidence>
<feature type="transmembrane region" description="Helical" evidence="7">
    <location>
        <begin position="272"/>
        <end position="293"/>
    </location>
</feature>
<sequence>MAELSAKRFIATTRVITSFGFYLTIPLLAVVALRAGSMTVAEVGILLAAQALFRRGMAIPSGILCDRYGGAKLLVAGLAAEAVGYVLLSSSITFSIWLIAVVVDGVGGAVYNTASRVVLAEASDDAAASSLAGFYVATNVGALLGPLIAALVADHSARIVLAMSALAYVVSAIGAYRRFGRHAETRAATGKSIWHSTRQAIRDPKFLVYCGLTIPLWYGISLLVSALPLEANAKHLGYFGVGLINSLNAAMVVAFGTMGGRWVDKLDHKQRLRLLGAGSAIMAAGCLVCLAPGRWSLYAGILVITVGELINICASEAVAVRFAPKGATGVYLGFITTAWSVAGVAVSLLAGALLGGEPASRTLFWVFSAGLLVVGAVALALFSRVPVNQPVPVAD</sequence>
<accession>A0A193BYG6</accession>
<feature type="transmembrane region" description="Helical" evidence="7">
    <location>
        <begin position="126"/>
        <end position="153"/>
    </location>
</feature>
<dbReference type="InterPro" id="IPR020846">
    <property type="entry name" value="MFS_dom"/>
</dbReference>
<feature type="transmembrane region" description="Helical" evidence="7">
    <location>
        <begin position="159"/>
        <end position="176"/>
    </location>
</feature>
<evidence type="ECO:0000313" key="9">
    <source>
        <dbReference type="EMBL" id="ANN17213.1"/>
    </source>
</evidence>
<evidence type="ECO:0000256" key="4">
    <source>
        <dbReference type="ARBA" id="ARBA00022692"/>
    </source>
</evidence>
<dbReference type="Gene3D" id="1.20.1250.20">
    <property type="entry name" value="MFS general substrate transporter like domains"/>
    <property type="match status" value="1"/>
</dbReference>
<feature type="transmembrane region" description="Helical" evidence="7">
    <location>
        <begin position="206"/>
        <end position="229"/>
    </location>
</feature>
<proteinExistence type="predicted"/>
<dbReference type="InterPro" id="IPR011701">
    <property type="entry name" value="MFS"/>
</dbReference>
<evidence type="ECO:0000256" key="2">
    <source>
        <dbReference type="ARBA" id="ARBA00022448"/>
    </source>
</evidence>
<dbReference type="InterPro" id="IPR050171">
    <property type="entry name" value="MFS_Transporters"/>
</dbReference>
<evidence type="ECO:0000256" key="7">
    <source>
        <dbReference type="SAM" id="Phobius"/>
    </source>
</evidence>
<dbReference type="PANTHER" id="PTHR23517">
    <property type="entry name" value="RESISTANCE PROTEIN MDTM, PUTATIVE-RELATED-RELATED"/>
    <property type="match status" value="1"/>
</dbReference>
<feature type="transmembrane region" description="Helical" evidence="7">
    <location>
        <begin position="70"/>
        <end position="88"/>
    </location>
</feature>
<feature type="transmembrane region" description="Helical" evidence="7">
    <location>
        <begin position="299"/>
        <end position="319"/>
    </location>
</feature>
<keyword evidence="3" id="KW-1003">Cell membrane</keyword>
<evidence type="ECO:0000256" key="5">
    <source>
        <dbReference type="ARBA" id="ARBA00022989"/>
    </source>
</evidence>
<feature type="domain" description="Major facilitator superfamily (MFS) profile" evidence="8">
    <location>
        <begin position="1"/>
        <end position="386"/>
    </location>
</feature>
<dbReference type="PANTHER" id="PTHR23517:SF2">
    <property type="entry name" value="MULTIDRUG RESISTANCE PROTEIN MDTH"/>
    <property type="match status" value="1"/>
</dbReference>
<dbReference type="STRING" id="31958.SD37_17225"/>
<organism evidence="9 10">
    <name type="scientific">Amycolatopsis orientalis</name>
    <name type="common">Nocardia orientalis</name>
    <dbReference type="NCBI Taxonomy" id="31958"/>
    <lineage>
        <taxon>Bacteria</taxon>
        <taxon>Bacillati</taxon>
        <taxon>Actinomycetota</taxon>
        <taxon>Actinomycetes</taxon>
        <taxon>Pseudonocardiales</taxon>
        <taxon>Pseudonocardiaceae</taxon>
        <taxon>Amycolatopsis</taxon>
    </lineage>
</organism>
<name>A0A193BYG6_AMYOR</name>
<feature type="transmembrane region" description="Helical" evidence="7">
    <location>
        <begin position="20"/>
        <end position="49"/>
    </location>
</feature>
<evidence type="ECO:0000256" key="1">
    <source>
        <dbReference type="ARBA" id="ARBA00004651"/>
    </source>
</evidence>
<dbReference type="Pfam" id="PF07690">
    <property type="entry name" value="MFS_1"/>
    <property type="match status" value="1"/>
</dbReference>
<dbReference type="EMBL" id="CP016174">
    <property type="protein sequence ID" value="ANN17213.1"/>
    <property type="molecule type" value="Genomic_DNA"/>
</dbReference>
<reference evidence="9 10" key="1">
    <citation type="journal article" date="2015" name="Genome Announc.">
        <title>Draft Genome Sequence of Norvancomycin-Producing Strain Amycolatopsis orientalis CPCC200066.</title>
        <authorList>
            <person name="Lei X."/>
            <person name="Yuan F."/>
            <person name="Shi Y."/>
            <person name="Li X."/>
            <person name="Wang L."/>
            <person name="Hong B."/>
        </authorList>
    </citation>
    <scope>NUCLEOTIDE SEQUENCE [LARGE SCALE GENOMIC DNA]</scope>
    <source>
        <strain evidence="9 10">B-37</strain>
    </source>
</reference>
<dbReference type="Proteomes" id="UP000093695">
    <property type="component" value="Chromosome"/>
</dbReference>
<dbReference type="InterPro" id="IPR036259">
    <property type="entry name" value="MFS_trans_sf"/>
</dbReference>
<feature type="transmembrane region" description="Helical" evidence="7">
    <location>
        <begin position="94"/>
        <end position="114"/>
    </location>
</feature>
<feature type="transmembrane region" description="Helical" evidence="7">
    <location>
        <begin position="331"/>
        <end position="356"/>
    </location>
</feature>
<dbReference type="GO" id="GO:0005886">
    <property type="term" value="C:plasma membrane"/>
    <property type="evidence" value="ECO:0007669"/>
    <property type="project" value="UniProtKB-SubCell"/>
</dbReference>
<dbReference type="AlphaFoldDB" id="A0A193BYG6"/>
<evidence type="ECO:0000259" key="8">
    <source>
        <dbReference type="PROSITE" id="PS50850"/>
    </source>
</evidence>
<comment type="subcellular location">
    <subcellularLocation>
        <location evidence="1">Cell membrane</location>
        <topology evidence="1">Multi-pass membrane protein</topology>
    </subcellularLocation>
</comment>